<dbReference type="Proteomes" id="UP000663760">
    <property type="component" value="Chromosome 7"/>
</dbReference>
<evidence type="ECO:0000313" key="8">
    <source>
        <dbReference type="Proteomes" id="UP000663760"/>
    </source>
</evidence>
<evidence type="ECO:0000256" key="4">
    <source>
        <dbReference type="ARBA" id="ARBA00022989"/>
    </source>
</evidence>
<evidence type="ECO:0000313" key="7">
    <source>
        <dbReference type="EMBL" id="CAA7399684.1"/>
    </source>
</evidence>
<dbReference type="OrthoDB" id="776561at2759"/>
<organism evidence="7 8">
    <name type="scientific">Spirodela intermedia</name>
    <name type="common">Intermediate duckweed</name>
    <dbReference type="NCBI Taxonomy" id="51605"/>
    <lineage>
        <taxon>Eukaryota</taxon>
        <taxon>Viridiplantae</taxon>
        <taxon>Streptophyta</taxon>
        <taxon>Embryophyta</taxon>
        <taxon>Tracheophyta</taxon>
        <taxon>Spermatophyta</taxon>
        <taxon>Magnoliopsida</taxon>
        <taxon>Liliopsida</taxon>
        <taxon>Araceae</taxon>
        <taxon>Lemnoideae</taxon>
        <taxon>Spirodela</taxon>
    </lineage>
</organism>
<evidence type="ECO:0000256" key="6">
    <source>
        <dbReference type="SAM" id="Phobius"/>
    </source>
</evidence>
<dbReference type="InterPro" id="IPR007749">
    <property type="entry name" value="DUF677"/>
</dbReference>
<keyword evidence="5 6" id="KW-0472">Membrane</keyword>
<reference evidence="7" key="1">
    <citation type="submission" date="2020-02" db="EMBL/GenBank/DDBJ databases">
        <authorList>
            <person name="Scholz U."/>
            <person name="Mascher M."/>
            <person name="Fiebig A."/>
        </authorList>
    </citation>
    <scope>NUCLEOTIDE SEQUENCE</scope>
</reference>
<sequence length="367" mass="40010">MTSSIDVNEEYRKALRTRSYVEVWTKIHRHLRRSATAPSPPSTPTAFTIEDDHAATTGNSLAGSETSTSSFQLSCYSHLSSYLLKPNNQEVLLAGVPDPELRAILLDYFTAGEVACNICVSLLGSIDRLRRDHRIIQRFLNDSSATAVDCADLASYAEFENPLYSVNFNRIHHLYDSLIRRLNLAGDSFARRARLLRRAKTASGAALVVACGVLAAAALAVAAHAAVAVAVAGGPALVAPLSARLRRRMGTLRSGRLARLLAQVEAAARGAYIMNRDMETMSRMAERLQDEVDHGKAVVRLFLRSREAWVLREAVGGRAGGGEGGYLERVDELEEHVYWCLLTINRTRALLAQEIVVGASPTPAPTT</sequence>
<evidence type="ECO:0000256" key="5">
    <source>
        <dbReference type="ARBA" id="ARBA00023136"/>
    </source>
</evidence>
<comment type="similarity">
    <text evidence="2">Belongs to the UPF0496 family.</text>
</comment>
<keyword evidence="4 6" id="KW-1133">Transmembrane helix</keyword>
<dbReference type="PANTHER" id="PTHR31113">
    <property type="entry name" value="UPF0496 PROTEIN 3-RELATED"/>
    <property type="match status" value="1"/>
</dbReference>
<dbReference type="AlphaFoldDB" id="A0A7I8KRK2"/>
<evidence type="ECO:0000256" key="2">
    <source>
        <dbReference type="ARBA" id="ARBA00009074"/>
    </source>
</evidence>
<feature type="transmembrane region" description="Helical" evidence="6">
    <location>
        <begin position="201"/>
        <end position="219"/>
    </location>
</feature>
<protein>
    <submittedName>
        <fullName evidence="7">Uncharacterized protein</fullName>
    </submittedName>
</protein>
<feature type="transmembrane region" description="Helical" evidence="6">
    <location>
        <begin position="225"/>
        <end position="243"/>
    </location>
</feature>
<keyword evidence="8" id="KW-1185">Reference proteome</keyword>
<gene>
    <name evidence="7" type="ORF">SI8410_07010354</name>
</gene>
<proteinExistence type="inferred from homology"/>
<comment type="subcellular location">
    <subcellularLocation>
        <location evidence="1">Membrane</location>
    </subcellularLocation>
</comment>
<evidence type="ECO:0000256" key="3">
    <source>
        <dbReference type="ARBA" id="ARBA00022692"/>
    </source>
</evidence>
<evidence type="ECO:0000256" key="1">
    <source>
        <dbReference type="ARBA" id="ARBA00004370"/>
    </source>
</evidence>
<accession>A0A7I8KRK2</accession>
<dbReference type="PANTHER" id="PTHR31113:SF20">
    <property type="entry name" value="UPF0496 PROTEIN 2-RELATED"/>
    <property type="match status" value="1"/>
</dbReference>
<dbReference type="GO" id="GO:0016020">
    <property type="term" value="C:membrane"/>
    <property type="evidence" value="ECO:0007669"/>
    <property type="project" value="UniProtKB-SubCell"/>
</dbReference>
<dbReference type="EMBL" id="LR746270">
    <property type="protein sequence ID" value="CAA7399684.1"/>
    <property type="molecule type" value="Genomic_DNA"/>
</dbReference>
<name>A0A7I8KRK2_SPIIN</name>
<keyword evidence="3 6" id="KW-0812">Transmembrane</keyword>